<feature type="repeat" description="ANK" evidence="1">
    <location>
        <begin position="135"/>
        <end position="162"/>
    </location>
</feature>
<protein>
    <submittedName>
        <fullName evidence="3">Uncharacterized protein</fullName>
    </submittedName>
</protein>
<dbReference type="Gene3D" id="1.25.40.20">
    <property type="entry name" value="Ankyrin repeat-containing domain"/>
    <property type="match status" value="1"/>
</dbReference>
<organism evidence="3 4">
    <name type="scientific">Aspergillus tanneri</name>
    <dbReference type="NCBI Taxonomy" id="1220188"/>
    <lineage>
        <taxon>Eukaryota</taxon>
        <taxon>Fungi</taxon>
        <taxon>Dikarya</taxon>
        <taxon>Ascomycota</taxon>
        <taxon>Pezizomycotina</taxon>
        <taxon>Eurotiomycetes</taxon>
        <taxon>Eurotiomycetidae</taxon>
        <taxon>Eurotiales</taxon>
        <taxon>Aspergillaceae</taxon>
        <taxon>Aspergillus</taxon>
        <taxon>Aspergillus subgen. Circumdati</taxon>
    </lineage>
</organism>
<dbReference type="EMBL" id="SOSA01000096">
    <property type="protein sequence ID" value="THC96835.1"/>
    <property type="molecule type" value="Genomic_DNA"/>
</dbReference>
<gene>
    <name evidence="2" type="ORF">ATNIH1004_006703</name>
    <name evidence="3" type="ORF">EYZ11_003659</name>
</gene>
<sequence>MAEEGWTVTWSRASEELLTKWKLFLDHTKNSNTPGEPQPPLEKILCGAIMSEDYDLIRACISHGAKLDGWVYVAARRALTLELLQILIPAGFDVNYKEDRYCCEDFADHSVISGNLEETKYLEHGADPNINPIADLYPALNLAVQNNNAEIVELLIQYGAKIMECLFRHGADVNNDAKDRIKEYVKYIKGVTTLH</sequence>
<evidence type="ECO:0000256" key="1">
    <source>
        <dbReference type="PROSITE-ProRule" id="PRU00023"/>
    </source>
</evidence>
<dbReference type="Proteomes" id="UP000308092">
    <property type="component" value="Unassembled WGS sequence"/>
</dbReference>
<keyword evidence="1" id="KW-0040">ANK repeat</keyword>
<reference evidence="2 5" key="2">
    <citation type="submission" date="2019-08" db="EMBL/GenBank/DDBJ databases">
        <title>The genome sequence of a newly discovered highly antifungal drug resistant Aspergillus species, Aspergillus tanneri NIH 1004.</title>
        <authorList>
            <person name="Mounaud S."/>
            <person name="Singh I."/>
            <person name="Joardar V."/>
            <person name="Pakala S."/>
            <person name="Pakala S."/>
            <person name="Venepally P."/>
            <person name="Chung J.K."/>
            <person name="Losada L."/>
            <person name="Nierman W.C."/>
        </authorList>
    </citation>
    <scope>NUCLEOTIDE SEQUENCE [LARGE SCALE GENOMIC DNA]</scope>
    <source>
        <strain evidence="2 5">NIH1004</strain>
    </source>
</reference>
<dbReference type="EMBL" id="QUQM01000007">
    <property type="protein sequence ID" value="KAA8645284.1"/>
    <property type="molecule type" value="Genomic_DNA"/>
</dbReference>
<evidence type="ECO:0000313" key="5">
    <source>
        <dbReference type="Proteomes" id="UP000324241"/>
    </source>
</evidence>
<dbReference type="PROSITE" id="PS50088">
    <property type="entry name" value="ANK_REPEAT"/>
    <property type="match status" value="1"/>
</dbReference>
<dbReference type="GeneID" id="54329405"/>
<dbReference type="InterPro" id="IPR002110">
    <property type="entry name" value="Ankyrin_rpt"/>
</dbReference>
<dbReference type="Pfam" id="PF12796">
    <property type="entry name" value="Ank_2"/>
    <property type="match status" value="1"/>
</dbReference>
<dbReference type="RefSeq" id="XP_033424645.1">
    <property type="nucleotide sequence ID" value="XM_033571330.1"/>
</dbReference>
<dbReference type="SUPFAM" id="SSF48403">
    <property type="entry name" value="Ankyrin repeat"/>
    <property type="match status" value="1"/>
</dbReference>
<name>A0A4S3JMV0_9EURO</name>
<dbReference type="STRING" id="1220188.A0A4S3JMV0"/>
<proteinExistence type="predicted"/>
<evidence type="ECO:0000313" key="3">
    <source>
        <dbReference type="EMBL" id="THC96835.1"/>
    </source>
</evidence>
<evidence type="ECO:0000313" key="4">
    <source>
        <dbReference type="Proteomes" id="UP000308092"/>
    </source>
</evidence>
<dbReference type="PROSITE" id="PS50297">
    <property type="entry name" value="ANK_REP_REGION"/>
    <property type="match status" value="1"/>
</dbReference>
<keyword evidence="4" id="KW-1185">Reference proteome</keyword>
<dbReference type="AlphaFoldDB" id="A0A4S3JMV0"/>
<comment type="caution">
    <text evidence="3">The sequence shown here is derived from an EMBL/GenBank/DDBJ whole genome shotgun (WGS) entry which is preliminary data.</text>
</comment>
<dbReference type="Proteomes" id="UP000324241">
    <property type="component" value="Unassembled WGS sequence"/>
</dbReference>
<dbReference type="InterPro" id="IPR036770">
    <property type="entry name" value="Ankyrin_rpt-contain_sf"/>
</dbReference>
<reference evidence="3 4" key="1">
    <citation type="submission" date="2019-03" db="EMBL/GenBank/DDBJ databases">
        <title>The genome sequence of a newly discovered highly antifungal drug resistant Aspergillus species, Aspergillus tanneri NIH 1004.</title>
        <authorList>
            <person name="Mounaud S."/>
            <person name="Singh I."/>
            <person name="Joardar V."/>
            <person name="Pakala S."/>
            <person name="Pakala S."/>
            <person name="Venepally P."/>
            <person name="Hoover J."/>
            <person name="Nierman W."/>
            <person name="Chung J."/>
            <person name="Losada L."/>
        </authorList>
    </citation>
    <scope>NUCLEOTIDE SEQUENCE [LARGE SCALE GENOMIC DNA]</scope>
    <source>
        <strain evidence="3 4">NIH1004</strain>
    </source>
</reference>
<evidence type="ECO:0000313" key="2">
    <source>
        <dbReference type="EMBL" id="KAA8645284.1"/>
    </source>
</evidence>
<dbReference type="OrthoDB" id="426293at2759"/>
<accession>A0A4S3JMV0</accession>
<dbReference type="VEuPathDB" id="FungiDB:EYZ11_003659"/>